<evidence type="ECO:0000313" key="2">
    <source>
        <dbReference type="EMBL" id="KMZ60016.1"/>
    </source>
</evidence>
<feature type="compositionally biased region" description="Basic and acidic residues" evidence="1">
    <location>
        <begin position="72"/>
        <end position="95"/>
    </location>
</feature>
<organism evidence="2 3">
    <name type="scientific">Zostera marina</name>
    <name type="common">Eelgrass</name>
    <dbReference type="NCBI Taxonomy" id="29655"/>
    <lineage>
        <taxon>Eukaryota</taxon>
        <taxon>Viridiplantae</taxon>
        <taxon>Streptophyta</taxon>
        <taxon>Embryophyta</taxon>
        <taxon>Tracheophyta</taxon>
        <taxon>Spermatophyta</taxon>
        <taxon>Magnoliopsida</taxon>
        <taxon>Liliopsida</taxon>
        <taxon>Zosteraceae</taxon>
        <taxon>Zostera</taxon>
    </lineage>
</organism>
<protein>
    <submittedName>
        <fullName evidence="2">Uncharacterized protein</fullName>
    </submittedName>
</protein>
<feature type="region of interest" description="Disordered" evidence="1">
    <location>
        <begin position="1"/>
        <end position="141"/>
    </location>
</feature>
<sequence length="166" mass="17106">MEVDPSDSSPLGHPDKDPNTKKGGSDKDPIKNTGGSEKNIVGSVIGSKKNPIANPSKNLGGSKVSRVASSKKIGDLSRVHGEPSKNHGELVKDLGKQPQELGELPGGKVGELGDCKNLVGVSGGLHEGQGVSPGPKRIRETLGNDLGAMESNVGLVGTTRELWDSS</sequence>
<dbReference type="Proteomes" id="UP000036987">
    <property type="component" value="Unassembled WGS sequence"/>
</dbReference>
<comment type="caution">
    <text evidence="2">The sequence shown here is derived from an EMBL/GenBank/DDBJ whole genome shotgun (WGS) entry which is preliminary data.</text>
</comment>
<name>A0A0K9NT88_ZOSMR</name>
<reference evidence="3" key="1">
    <citation type="journal article" date="2016" name="Nature">
        <title>The genome of the seagrass Zostera marina reveals angiosperm adaptation to the sea.</title>
        <authorList>
            <person name="Olsen J.L."/>
            <person name="Rouze P."/>
            <person name="Verhelst B."/>
            <person name="Lin Y.-C."/>
            <person name="Bayer T."/>
            <person name="Collen J."/>
            <person name="Dattolo E."/>
            <person name="De Paoli E."/>
            <person name="Dittami S."/>
            <person name="Maumus F."/>
            <person name="Michel G."/>
            <person name="Kersting A."/>
            <person name="Lauritano C."/>
            <person name="Lohaus R."/>
            <person name="Toepel M."/>
            <person name="Tonon T."/>
            <person name="Vanneste K."/>
            <person name="Amirebrahimi M."/>
            <person name="Brakel J."/>
            <person name="Bostroem C."/>
            <person name="Chovatia M."/>
            <person name="Grimwood J."/>
            <person name="Jenkins J.W."/>
            <person name="Jueterbock A."/>
            <person name="Mraz A."/>
            <person name="Stam W.T."/>
            <person name="Tice H."/>
            <person name="Bornberg-Bauer E."/>
            <person name="Green P.J."/>
            <person name="Pearson G.A."/>
            <person name="Procaccini G."/>
            <person name="Duarte C.M."/>
            <person name="Schmutz J."/>
            <person name="Reusch T.B.H."/>
            <person name="Van de Peer Y."/>
        </authorList>
    </citation>
    <scope>NUCLEOTIDE SEQUENCE [LARGE SCALE GENOMIC DNA]</scope>
    <source>
        <strain evidence="3">cv. Finnish</strain>
    </source>
</reference>
<keyword evidence="3" id="KW-1185">Reference proteome</keyword>
<feature type="compositionally biased region" description="Basic and acidic residues" evidence="1">
    <location>
        <begin position="13"/>
        <end position="30"/>
    </location>
</feature>
<evidence type="ECO:0000313" key="3">
    <source>
        <dbReference type="Proteomes" id="UP000036987"/>
    </source>
</evidence>
<evidence type="ECO:0000256" key="1">
    <source>
        <dbReference type="SAM" id="MobiDB-lite"/>
    </source>
</evidence>
<proteinExistence type="predicted"/>
<accession>A0A0K9NT88</accession>
<dbReference type="EMBL" id="LFYR01001668">
    <property type="protein sequence ID" value="KMZ60016.1"/>
    <property type="molecule type" value="Genomic_DNA"/>
</dbReference>
<dbReference type="AlphaFoldDB" id="A0A0K9NT88"/>
<gene>
    <name evidence="2" type="ORF">ZOSMA_623G00010</name>
</gene>